<evidence type="ECO:0000313" key="3">
    <source>
        <dbReference type="EMBL" id="KOH45305.1"/>
    </source>
</evidence>
<accession>A0A0L8VA03</accession>
<dbReference type="OrthoDB" id="8432779at2"/>
<dbReference type="InterPro" id="IPR027946">
    <property type="entry name" value="Ogl_dom"/>
</dbReference>
<evidence type="ECO:0000259" key="2">
    <source>
        <dbReference type="Pfam" id="PF14583"/>
    </source>
</evidence>
<dbReference type="InterPro" id="IPR015943">
    <property type="entry name" value="WD40/YVTN_repeat-like_dom_sf"/>
</dbReference>
<dbReference type="GO" id="GO:0047487">
    <property type="term" value="F:oligogalacturonide lyase activity"/>
    <property type="evidence" value="ECO:0007669"/>
    <property type="project" value="InterPro"/>
</dbReference>
<name>A0A0L8VA03_9BACT</name>
<protein>
    <recommendedName>
        <fullName evidence="2">Oligogalacturonate lyase domain-containing protein</fullName>
    </recommendedName>
</protein>
<dbReference type="Gene3D" id="2.130.10.10">
    <property type="entry name" value="YVTN repeat-like/Quinoprotein amine dehydrogenase"/>
    <property type="match status" value="1"/>
</dbReference>
<dbReference type="Pfam" id="PF14583">
    <property type="entry name" value="Pectate_lyase22"/>
    <property type="match status" value="1"/>
</dbReference>
<evidence type="ECO:0000313" key="4">
    <source>
        <dbReference type="Proteomes" id="UP000036958"/>
    </source>
</evidence>
<dbReference type="STRING" id="1409788.NC99_19130"/>
<dbReference type="GO" id="GO:0045490">
    <property type="term" value="P:pectin catabolic process"/>
    <property type="evidence" value="ECO:0007669"/>
    <property type="project" value="InterPro"/>
</dbReference>
<feature type="domain" description="Oligogalacturonate lyase" evidence="2">
    <location>
        <begin position="38"/>
        <end position="403"/>
    </location>
</feature>
<comment type="caution">
    <text evidence="3">The sequence shown here is derived from an EMBL/GenBank/DDBJ whole genome shotgun (WGS) entry which is preliminary data.</text>
</comment>
<feature type="signal peptide" evidence="1">
    <location>
        <begin position="1"/>
        <end position="20"/>
    </location>
</feature>
<dbReference type="Proteomes" id="UP000036958">
    <property type="component" value="Unassembled WGS sequence"/>
</dbReference>
<reference evidence="4" key="1">
    <citation type="submission" date="2015-07" db="EMBL/GenBank/DDBJ databases">
        <title>Genome sequencing of Sunxiuqinia dokdonensis strain SK.</title>
        <authorList>
            <person name="Ahn S."/>
            <person name="Kim B.-C."/>
        </authorList>
    </citation>
    <scope>NUCLEOTIDE SEQUENCE [LARGE SCALE GENOMIC DNA]</scope>
    <source>
        <strain evidence="4">SK</strain>
    </source>
</reference>
<organism evidence="3 4">
    <name type="scientific">Sunxiuqinia dokdonensis</name>
    <dbReference type="NCBI Taxonomy" id="1409788"/>
    <lineage>
        <taxon>Bacteria</taxon>
        <taxon>Pseudomonadati</taxon>
        <taxon>Bacteroidota</taxon>
        <taxon>Bacteroidia</taxon>
        <taxon>Marinilabiliales</taxon>
        <taxon>Prolixibacteraceae</taxon>
        <taxon>Sunxiuqinia</taxon>
    </lineage>
</organism>
<gene>
    <name evidence="3" type="ORF">NC99_19130</name>
</gene>
<keyword evidence="4" id="KW-1185">Reference proteome</keyword>
<dbReference type="PATRIC" id="fig|1409788.3.peg.1981"/>
<dbReference type="AlphaFoldDB" id="A0A0L8VA03"/>
<proteinExistence type="predicted"/>
<sequence length="406" mass="46816">MKKILLYFTALLILSISSQAQDLPVLETGAQQPMPAAWIDRDTGHKLVHLTDREGDNRSFYFHNNPFLPGTSTENDKMIFYGMVDGERQLFSVDLKTRETEQLTNKKGVSGEIVGKMSRRVFYQCGDSVFSTGVDDRKTRLIYVFPDSIRANITTLNADETLLAGAVSSPKEQELFRQNPKKSDYFNVIYEARLRRSLFTIEVASGEFKNIYSENAWLNHIQFSPTEPELLMFCHEGPWHKVDRIWTINIHGGEPKLMHKRTMDMEIAGHEFFSPDGKRIWFDLQLPRGEAFFLAGVDVKTGEEKRYSLTRDEWSIHFTLSPDQTLFAGDGGDPGQVAKASDGMWIYLFYPEGDRFRSQRLVNMKHHDYQLEPNVHFSPDMKWIIFRANFEGQSDIYAVELKRAVQ</sequence>
<evidence type="ECO:0000256" key="1">
    <source>
        <dbReference type="SAM" id="SignalP"/>
    </source>
</evidence>
<dbReference type="SUPFAM" id="SSF82171">
    <property type="entry name" value="DPP6 N-terminal domain-like"/>
    <property type="match status" value="1"/>
</dbReference>
<dbReference type="EMBL" id="LGIA01000146">
    <property type="protein sequence ID" value="KOH45305.1"/>
    <property type="molecule type" value="Genomic_DNA"/>
</dbReference>
<dbReference type="RefSeq" id="WP_053182391.1">
    <property type="nucleotide sequence ID" value="NZ_LGIA01000146.1"/>
</dbReference>
<keyword evidence="1" id="KW-0732">Signal</keyword>
<feature type="chain" id="PRO_5005591275" description="Oligogalacturonate lyase domain-containing protein" evidence="1">
    <location>
        <begin position="21"/>
        <end position="406"/>
    </location>
</feature>